<dbReference type="AlphaFoldDB" id="A0A1N6Q8D4"/>
<name>A0A1N6Q8D4_9GAMM</name>
<proteinExistence type="predicted"/>
<accession>A0A1N6Q8D4</accession>
<organism evidence="1 2">
    <name type="scientific">Marinobacterium stanieri</name>
    <dbReference type="NCBI Taxonomy" id="49186"/>
    <lineage>
        <taxon>Bacteria</taxon>
        <taxon>Pseudomonadati</taxon>
        <taxon>Pseudomonadota</taxon>
        <taxon>Gammaproteobacteria</taxon>
        <taxon>Oceanospirillales</taxon>
        <taxon>Oceanospirillaceae</taxon>
        <taxon>Marinobacterium</taxon>
    </lineage>
</organism>
<dbReference type="STRING" id="49186.SAMN05421647_102329"/>
<sequence length="104" mass="11114">MASQATLSAIGLLTAFLAEVEAKLLFAHLLTTKAALTLFATDVAQTFECIRVGVHKRMTAIPAVVRAAPAFADHPVTDKIAIDPDYKEVLIFLPAHNQGSVTVQ</sequence>
<dbReference type="Proteomes" id="UP000186895">
    <property type="component" value="Unassembled WGS sequence"/>
</dbReference>
<protein>
    <submittedName>
        <fullName evidence="1">Uncharacterized protein</fullName>
    </submittedName>
</protein>
<reference evidence="1 2" key="1">
    <citation type="submission" date="2017-01" db="EMBL/GenBank/DDBJ databases">
        <authorList>
            <person name="Mah S.A."/>
            <person name="Swanson W.J."/>
            <person name="Moy G.W."/>
            <person name="Vacquier V.D."/>
        </authorList>
    </citation>
    <scope>NUCLEOTIDE SEQUENCE [LARGE SCALE GENOMIC DNA]</scope>
    <source>
        <strain evidence="1 2">DSM 7027</strain>
    </source>
</reference>
<gene>
    <name evidence="1" type="ORF">SAMN05421647_102329</name>
</gene>
<evidence type="ECO:0000313" key="1">
    <source>
        <dbReference type="EMBL" id="SIQ12696.1"/>
    </source>
</evidence>
<keyword evidence="2" id="KW-1185">Reference proteome</keyword>
<dbReference type="EMBL" id="FTMN01000002">
    <property type="protein sequence ID" value="SIQ12696.1"/>
    <property type="molecule type" value="Genomic_DNA"/>
</dbReference>
<evidence type="ECO:0000313" key="2">
    <source>
        <dbReference type="Proteomes" id="UP000186895"/>
    </source>
</evidence>